<dbReference type="Pfam" id="PF12781">
    <property type="entry name" value="AAA_9"/>
    <property type="match status" value="1"/>
</dbReference>
<dbReference type="FunFam" id="1.10.287.2620:FF:000002">
    <property type="entry name" value="Dynein heavy chain 2, axonemal"/>
    <property type="match status" value="1"/>
</dbReference>
<dbReference type="FunFam" id="1.10.8.720:FF:000001">
    <property type="entry name" value="dynein heavy chain 7, axonemal"/>
    <property type="match status" value="1"/>
</dbReference>
<dbReference type="FunFam" id="3.40.50.300:FF:001328">
    <property type="entry name" value="Dynein heavy chain 6, axonemal"/>
    <property type="match status" value="1"/>
</dbReference>
<name>A0AAV2I8F1_LYMST</name>
<evidence type="ECO:0000256" key="2">
    <source>
        <dbReference type="ARBA" id="ARBA00004430"/>
    </source>
</evidence>
<keyword evidence="5" id="KW-0493">Microtubule</keyword>
<dbReference type="InterPro" id="IPR024317">
    <property type="entry name" value="Dynein_heavy_chain_D4_dom"/>
</dbReference>
<keyword evidence="13" id="KW-0505">Motor protein</keyword>
<feature type="coiled-coil region" evidence="20">
    <location>
        <begin position="845"/>
        <end position="905"/>
    </location>
</feature>
<dbReference type="InterPro" id="IPR042222">
    <property type="entry name" value="Dynein_2_N"/>
</dbReference>
<dbReference type="FunFam" id="1.10.8.710:FF:000004">
    <property type="entry name" value="Dynein axonemal heavy chain 6"/>
    <property type="match status" value="1"/>
</dbReference>
<dbReference type="Gene3D" id="1.20.920.20">
    <property type="match status" value="1"/>
</dbReference>
<evidence type="ECO:0000256" key="15">
    <source>
        <dbReference type="ARBA" id="ARBA00023273"/>
    </source>
</evidence>
<keyword evidence="10" id="KW-0243">Dynein</keyword>
<dbReference type="InterPro" id="IPR043157">
    <property type="entry name" value="Dynein_AAA1S"/>
</dbReference>
<organism evidence="23 24">
    <name type="scientific">Lymnaea stagnalis</name>
    <name type="common">Great pond snail</name>
    <name type="synonym">Helix stagnalis</name>
    <dbReference type="NCBI Taxonomy" id="6523"/>
    <lineage>
        <taxon>Eukaryota</taxon>
        <taxon>Metazoa</taxon>
        <taxon>Spiralia</taxon>
        <taxon>Lophotrochozoa</taxon>
        <taxon>Mollusca</taxon>
        <taxon>Gastropoda</taxon>
        <taxon>Heterobranchia</taxon>
        <taxon>Euthyneura</taxon>
        <taxon>Panpulmonata</taxon>
        <taxon>Hygrophila</taxon>
        <taxon>Lymnaeoidea</taxon>
        <taxon>Lymnaeidae</taxon>
        <taxon>Lymnaea</taxon>
    </lineage>
</organism>
<dbReference type="Pfam" id="PF12774">
    <property type="entry name" value="AAA_6"/>
    <property type="match status" value="1"/>
</dbReference>
<evidence type="ECO:0000256" key="18">
    <source>
        <dbReference type="ARBA" id="ARBA00078543"/>
    </source>
</evidence>
<evidence type="ECO:0000256" key="16">
    <source>
        <dbReference type="ARBA" id="ARBA00062885"/>
    </source>
</evidence>
<dbReference type="InterPro" id="IPR041466">
    <property type="entry name" value="Dynein_AAA5_ext"/>
</dbReference>
<keyword evidence="7" id="KW-0547">Nucleotide-binding</keyword>
<feature type="region of interest" description="Disordered" evidence="21">
    <location>
        <begin position="105"/>
        <end position="128"/>
    </location>
</feature>
<evidence type="ECO:0000256" key="19">
    <source>
        <dbReference type="ARBA" id="ARBA00082102"/>
    </source>
</evidence>
<keyword evidence="14" id="KW-0206">Cytoskeleton</keyword>
<dbReference type="FunFam" id="1.20.1270.280:FF:000001">
    <property type="entry name" value="dynein heavy chain 7, axonemal"/>
    <property type="match status" value="1"/>
</dbReference>
<dbReference type="InterPro" id="IPR027417">
    <property type="entry name" value="P-loop_NTPase"/>
</dbReference>
<dbReference type="EMBL" id="CAXITT010000524">
    <property type="protein sequence ID" value="CAL1543084.1"/>
    <property type="molecule type" value="Genomic_DNA"/>
</dbReference>
<dbReference type="Gene3D" id="1.20.140.100">
    <property type="entry name" value="Dynein heavy chain, N-terminal domain 2"/>
    <property type="match status" value="1"/>
</dbReference>
<comment type="similarity">
    <text evidence="3">Belongs to the dynein heavy chain family.</text>
</comment>
<dbReference type="Gene3D" id="1.20.920.30">
    <property type="match status" value="1"/>
</dbReference>
<comment type="subcellular location">
    <subcellularLocation>
        <location evidence="1">Cell projection</location>
        <location evidence="1">Cilium</location>
        <location evidence="1">Flagellum</location>
    </subcellularLocation>
    <subcellularLocation>
        <location evidence="2">Cytoplasm</location>
        <location evidence="2">Cytoskeleton</location>
        <location evidence="2">Cilium axoneme</location>
    </subcellularLocation>
</comment>
<dbReference type="Pfam" id="PF18199">
    <property type="entry name" value="Dynein_C"/>
    <property type="match status" value="1"/>
</dbReference>
<keyword evidence="15" id="KW-0966">Cell projection</keyword>
<evidence type="ECO:0000256" key="10">
    <source>
        <dbReference type="ARBA" id="ARBA00023017"/>
    </source>
</evidence>
<dbReference type="Gene3D" id="1.20.1270.280">
    <property type="match status" value="1"/>
</dbReference>
<evidence type="ECO:0000256" key="21">
    <source>
        <dbReference type="SAM" id="MobiDB-lite"/>
    </source>
</evidence>
<dbReference type="GO" id="GO:0031514">
    <property type="term" value="C:motile cilium"/>
    <property type="evidence" value="ECO:0007669"/>
    <property type="project" value="UniProtKB-SubCell"/>
</dbReference>
<dbReference type="GO" id="GO:0005858">
    <property type="term" value="C:axonemal dynein complex"/>
    <property type="evidence" value="ECO:0007669"/>
    <property type="project" value="UniProtKB-ARBA"/>
</dbReference>
<evidence type="ECO:0000256" key="7">
    <source>
        <dbReference type="ARBA" id="ARBA00022741"/>
    </source>
</evidence>
<dbReference type="GO" id="GO:0008569">
    <property type="term" value="F:minus-end-directed microtubule motor activity"/>
    <property type="evidence" value="ECO:0007669"/>
    <property type="project" value="InterPro"/>
</dbReference>
<feature type="region of interest" description="Disordered" evidence="21">
    <location>
        <begin position="188"/>
        <end position="218"/>
    </location>
</feature>
<dbReference type="Gene3D" id="6.10.140.1060">
    <property type="match status" value="1"/>
</dbReference>
<dbReference type="SUPFAM" id="SSF52540">
    <property type="entry name" value="P-loop containing nucleoside triphosphate hydrolases"/>
    <property type="match status" value="4"/>
</dbReference>
<dbReference type="InterPro" id="IPR024743">
    <property type="entry name" value="Dynein_HC_stalk"/>
</dbReference>
<keyword evidence="9" id="KW-0282">Flagellum</keyword>
<evidence type="ECO:0000256" key="12">
    <source>
        <dbReference type="ARBA" id="ARBA00023069"/>
    </source>
</evidence>
<dbReference type="Gene3D" id="1.10.472.130">
    <property type="match status" value="1"/>
</dbReference>
<dbReference type="FunFam" id="1.20.140.100:FF:000004">
    <property type="entry name" value="Dynein axonemal heavy chain 6"/>
    <property type="match status" value="1"/>
</dbReference>
<dbReference type="PANTHER" id="PTHR22878">
    <property type="entry name" value="DYNEIN HEAVY CHAIN 6, AXONEMAL-LIKE-RELATED"/>
    <property type="match status" value="1"/>
</dbReference>
<dbReference type="Gene3D" id="1.10.287.2620">
    <property type="match status" value="1"/>
</dbReference>
<dbReference type="GO" id="GO:0005874">
    <property type="term" value="C:microtubule"/>
    <property type="evidence" value="ECO:0007669"/>
    <property type="project" value="UniProtKB-KW"/>
</dbReference>
<dbReference type="InterPro" id="IPR041589">
    <property type="entry name" value="DNAH3_AAA_lid_1"/>
</dbReference>
<dbReference type="Gene3D" id="3.20.180.20">
    <property type="entry name" value="Dynein heavy chain, N-terminal domain 2"/>
    <property type="match status" value="1"/>
</dbReference>
<dbReference type="Pfam" id="PF17857">
    <property type="entry name" value="AAA_lid_1"/>
    <property type="match status" value="1"/>
</dbReference>
<comment type="caution">
    <text evidence="23">The sequence shown here is derived from an EMBL/GenBank/DDBJ whole genome shotgun (WGS) entry which is preliminary data.</text>
</comment>
<gene>
    <name evidence="23" type="ORF">GSLYS_00016618001</name>
</gene>
<evidence type="ECO:0000256" key="1">
    <source>
        <dbReference type="ARBA" id="ARBA00004230"/>
    </source>
</evidence>
<dbReference type="FunFam" id="1.20.58.1120:FF:000005">
    <property type="entry name" value="Dynein, axonemal, heavy chain 12"/>
    <property type="match status" value="1"/>
</dbReference>
<dbReference type="InterPro" id="IPR035699">
    <property type="entry name" value="AAA_6"/>
</dbReference>
<comment type="subunit">
    <text evidence="16">The dynein complex consists of at least two heavy chains and a number of intermediate and light chains.</text>
</comment>
<keyword evidence="8" id="KW-0067">ATP-binding</keyword>
<dbReference type="InterPro" id="IPR041658">
    <property type="entry name" value="AAA_lid_11"/>
</dbReference>
<evidence type="ECO:0000256" key="5">
    <source>
        <dbReference type="ARBA" id="ARBA00022701"/>
    </source>
</evidence>
<dbReference type="Pfam" id="PF17852">
    <property type="entry name" value="Dynein_AAA_lid"/>
    <property type="match status" value="1"/>
</dbReference>
<keyword evidence="24" id="KW-1185">Reference proteome</keyword>
<dbReference type="GO" id="GO:0045505">
    <property type="term" value="F:dynein intermediate chain binding"/>
    <property type="evidence" value="ECO:0007669"/>
    <property type="project" value="InterPro"/>
</dbReference>
<dbReference type="InterPro" id="IPR013602">
    <property type="entry name" value="Dynein_heavy_linker"/>
</dbReference>
<dbReference type="Pfam" id="PF12777">
    <property type="entry name" value="MT"/>
    <property type="match status" value="1"/>
</dbReference>
<feature type="region of interest" description="Disordered" evidence="21">
    <location>
        <begin position="154"/>
        <end position="175"/>
    </location>
</feature>
<dbReference type="InterPro" id="IPR003593">
    <property type="entry name" value="AAA+_ATPase"/>
</dbReference>
<accession>A0AAV2I8F1</accession>
<evidence type="ECO:0000256" key="9">
    <source>
        <dbReference type="ARBA" id="ARBA00022846"/>
    </source>
</evidence>
<proteinExistence type="inferred from homology"/>
<dbReference type="FunFam" id="3.10.490.20:FF:000001">
    <property type="entry name" value="dynein heavy chain 7, axonemal"/>
    <property type="match status" value="1"/>
</dbReference>
<evidence type="ECO:0000256" key="17">
    <source>
        <dbReference type="ARBA" id="ARBA00071816"/>
    </source>
</evidence>
<dbReference type="Pfam" id="PF12780">
    <property type="entry name" value="AAA_8"/>
    <property type="match status" value="1"/>
</dbReference>
<sequence length="4219" mass="482403">MPIKPFHGATVAQPNDFELRYRPSAIKHLPPLSAPQPAFSDAPKIVEHGSFTKAVPIKDKKFVRGVSDSIGNNYSPKARNFTTSQIYEATKLAYTVEEAYFLSPRKSTGSISPPNTNHSLPPPDKKRRFSLGSTTILVDASSYKVISDNGQFSSSNIKSQTPPLHLPPINGQATNNKENLRIGVETEVEHKNEKKEEEDEISELFESGDGESSTQMSDFGNGDESGLHLTQSWNSFMPEMETVPENDFIDITTDDERENDSEQAGIHDHSTPCHDKLTLECLSIEFPPWYFSTHGLSRPATPDPVDKERYFQLAEKAIDPAMVGPITKETLDGVYRFVPRKLRIGLHRASQAFLKEMDTDYRTSIRRAILDYVLLDPTEQDRLGLPMAHKPSHLAGRDGFPWHDSICLVRELMTRELFVTHPVMRKILDDFQYKYKDFRLIDIPGLKALMPITMETFLKHVQDSSRAGAGVLENVWLADCCNLIDQLRDEVEAWMPPDTQARIIMMDHFFNSVASLMSLLLRQCVENSIKDLVEIVEIYYQGNMYEGDYNIMAGLGLPTMLHPVTFFLEEDIENSNLHFRPSILDICDFFALLIDTMILSVRNLTRLEHRLFQSVEDLEQRVILSIEIDEELVEVAKDKIRTVVLANGHGPKKYRSVYDPFKYLYTKETEGQVLKFVNRDHSLKEYVAAIERLKKMASDVGSLPVYVPMHFFLLDCSHLNQWLIDTARKHIDTMVKKITDTNSKFNRQICSQYDTIVKKSSYQAENTRELVQLQDYVENLKVGELLQLKDKLEIAAANMIFLMEYAYLPKEDITVHNTTFTWPERIVPIVRNAENKLQREHDLACSKLKEKKKQFDRLLEEYLKKIKDFGTKDRMSEADKYLAELEDITLKIEDFKEKKAVINQEEQMLGLDIQTEYRQIDEIVARKEPYDKLWSTAVLFHQVHDKWMNGPLLEVNAEDVEEGVQNLWRIAYKLTKVFAHSEFKGPMRASATIKSKLEKFKINMPLITALCNPGIKQRHWDLMSEKVGFNVTPKADTPLQEVLQMGLEKYVEDLMGISSQASKEYALEKALKRMKDDWGGMQFQFVQYKDSGVSILASFDDIQVLLEDHIVKTMTMKGSPFIKPFEDEINQWDNLLHRMKSILDSWLRVQSAWLYLEPIFSSQDIRNQIPVEGKMFEEVDGHWRDIMLKSVENTKALVVVSQDAMLEKLQHSESMLDDIQKGLNDYLEKKRLFFPRFFFLSNDELLEILSETKDPLRVQPHLKKCFEGIACLTFTSEKIITAMESAEKERVEFAKTIIPADAQGLVERWLQQVEEVMKLSLREVMGKAVQAYPKTKRGDWVLQWPGQIVLAASQIHWTAEVTQAIRFGGLKAYLARSNKQVEEIVEMVRGKLSKMARITLGALIVIDVHARDVISNLFSIGTSSPDDFSWISQLRYYYEAASCNVRMITTLVAYAYEYLGNSGRLVITPLTDRCYRTLMGALLLNLGGAPEGPAGTGKTETSKDLAKAVAKQCVVFNCSDGLDYKAMGKFFKGLAQSGAWACFDEFNRIELEVLSVIAQQVQTIQRAIIDKAVTFIFEGTEISLDPTCTIFITMNPGYAGRAELPDNLKVLFRTVAMMVPDYAMIAEISLYSNGFVSSRSLATKIVATYRLCSEQLSSQHHYDYGMRAVKSVLTAAGNLKLKYPDYEEDVLVLRSINDVNLPKFLSDDIELFKGITSDLFPGVTLPNPDYASLEEALIEKIKQTNLQTVPWFITKIIQIYEMILVRHGLMVVGDPLGGKTSAFKTLAGALATLHSKGLMEENSVLYSIINPKAITMGQLYGRFDPVSHEWTDGVLANTFRDHASNTNLSRKWIIFDGPVDAVWIENMNTVLDDNKKLCLMSGEIIQMNNTQNMIFEPQDLEQASPATVSRCGMIYMDPLQLGWEPLVTSWMVTELPDSLKKDQREMIKLLFEWILPPCLTFVARSCKHLLQLHPMHYTASLLKLYSCLMEEVKYQPALGMNEKKLEEERTNMLVAYFLFSVVWSVGSTLDYDSRIKFDEFFRELCNMEGSKDKYPKPKDLKFPRAVLIPKKGLVYDHVFIRRQFGSWSPWSNLVKTVNIDEKAQINALIINTVETERQRYFLKHFLQKELPLLFVGPTGTGKSAITNSYLLELPRDKYVINNINFSAQTSANQTQDIIFSKLERRKKGTYGPPVGKKLCVFVDDLNMPAKEKYGAQPPIEILRQWIDHRFWFDRKDTSKLHLVDIVMLSAMGPPGGGRNTVTPRFLRHFNVIGIESFSDETMRNIFSPIIDWHFKAYETTQRKYSRIIIAATMDVYLTAIIKFLPTPSKSHYLFNLRDFARVVQGILLLKPSLVSTGVDGNQKIARLWIHEVYRVFYDRLVDDDDREQFFRMVKLGIEVHFKEKLNTLFSHIVEPGKLIADEDIRTLIFGDFIAKSKGDERHYDEIQNLDELRENVEHYLEDYNLSSKAPMDLVMFRFAIEHISRISRVLKQPNGHCLLVGIGGSGRQSVTRLAAFMSDFDLFQIEITKNYSANEWRDDLRKMMRRAGDLGVSTVFLFGDHQIKDESFLEDVNMMLNTGDIPNLYENEERLEIIEKMQTLCQKENAQIEFTPLNMYNKFIERIRRHLHVVLAFSPIGEAFRNRLRMFPSLINCCTIDWFKAWPEDALELVANKFLDEVEMSTEIRDQTVSMCQHFHESVRALSQKYYDVLRRVNYVTPTSYLELIKTFKALLGKKRLQILTLKNRYNVGLEKLRFSENQINVMQVELLDLQPKLIETSQETEELIGIIERETIEVEDIKRIVEVDEAVANKAAQEAEAIKIDCEEKLSIAMPAMNAAVAALDTLKQNDITIVKTMTNPPSGVKLVMESICIMKGIKPDKKNDPSGRQIEDYWPAARKMLGDLKFLESLKEYDKDHIPAPIIKKIRDKYITNKEFDPAIIKNVSSACEGLCKWVKAIDVYDSVVKVVAPKKESLLAAEAVLSVQMAKLKIKQAELKLVADKLQALNDNLAQKQTEKKNLEDNIELTKIKIDRANKLISGLGGEKDRWTQNVEELNATYDNIVGDVLLSAGVVAYLGTFILDFRQSCIQAWFHLCRQKNIPVSDTFSLSVTLGDPVKIRDWQIAGLPADQYSVDNAIIVTFANRWPLMIDPQGQANKWIKNMEKANKLEIIKLSNPNFLRSLENCIQFGNPCLLENIGEELDPILESILLRQTFKQNNLEYIRLGDSVIEYSRDFKFYITTCMRNPHYLPEVSVKVTLLNFMITPLGLEDQLLGLVAAKEKPDLEEKKHKLIIESAHNRHQLKDIEDKILEVLSTSQGNILEDETAIEILSSSKILSLEISEKQQVATKTEEEIDVTRNGYKPVAKHGSMLFFTISDLANIDPMYQYSLTWFINLYLQSIVNSSRSTVLEERIENLNSHFTYSIYKNVCRSLFEKDKLLFSFLLCIGLAKGRGEVDDQEWRFLLTGGVALENPFANPASLWLSEKSWSEIVRASQLPAFKGFMEMVQNSPNTWKQLYDSATPHTEKCPEPLGSKLTSMQELIVLRCLRPDKMIPAVQSFIVNRMGQKYIEPPTFDLSLCYEDSNFFSPLIFVLSPGADPMAGLYRFAEEKGMLMPSGAQSVTQEKVPSNQQLSIIGEVNPADMLDRTSKSKLQTISLGQGQGPIAERLIMDAVQNGTWVVLQNCHLAASWLPELERICESVISDPATTRDTFRLWLTSYPSPVFPVSVLQNGVKMTNEPPKGLRANLLRSYLNDPISNPEFFNSCNKPAVFEKLLFGLCFFHALVQERRKFGPLGWNIPYEFNESDLRVSVQQLQMFINKYNKTPLEALIYLTGECNYGGRVTDDLDRRLILSLLKIFYSTRTIEEDDYKFSDSGLYYAPPRGTYEDCVEYIRSLPLVPHPEVFGLHENADISKDQQETQLLFEGILLTLPRQTSGGGKSSQDIIEDLATDILQKIPQNFNLEEIQTKFKVKYMESMNTVLIQELIRFNRLIHVVRSSLIDIRKAIKGLVVMSSELEDVFDSMMVGKVPAMWAAKSYPSLKPLGSYVTDLLTRLAFFKEWINGGTPTIFWISGFYFTQSFLTGVLQNYARRFKIPIDHLAFEFEVTKHENGVLQKPATGAFIRGLFMEGARWCRTDCVITESLPKILYDQVPIIWLKPGERNKFEEKSYYNCPVYKTSARRGVLSTTGHSTNYVLTMTLPSNKPESHWINRGVAMLCQLDD</sequence>
<dbReference type="Gene3D" id="3.40.50.300">
    <property type="entry name" value="P-loop containing nucleotide triphosphate hydrolases"/>
    <property type="match status" value="5"/>
</dbReference>
<evidence type="ECO:0000256" key="6">
    <source>
        <dbReference type="ARBA" id="ARBA00022737"/>
    </source>
</evidence>
<dbReference type="Pfam" id="PF18198">
    <property type="entry name" value="AAA_lid_11"/>
    <property type="match status" value="1"/>
</dbReference>
<reference evidence="23 24" key="1">
    <citation type="submission" date="2024-04" db="EMBL/GenBank/DDBJ databases">
        <authorList>
            <consortium name="Genoscope - CEA"/>
            <person name="William W."/>
        </authorList>
    </citation>
    <scope>NUCLEOTIDE SEQUENCE [LARGE SCALE GENOMIC DNA]</scope>
</reference>
<dbReference type="FunFam" id="3.40.50.300:FF:000223">
    <property type="entry name" value="Dynein heavy chain 3, axonemal"/>
    <property type="match status" value="1"/>
</dbReference>
<evidence type="ECO:0000256" key="13">
    <source>
        <dbReference type="ARBA" id="ARBA00023175"/>
    </source>
</evidence>
<dbReference type="InterPro" id="IPR042228">
    <property type="entry name" value="Dynein_linker_3"/>
</dbReference>
<dbReference type="SMART" id="SM00382">
    <property type="entry name" value="AAA"/>
    <property type="match status" value="2"/>
</dbReference>
<dbReference type="FunFam" id="1.20.920.20:FF:000006">
    <property type="entry name" value="Dynein, axonemal, heavy chain 6"/>
    <property type="match status" value="1"/>
</dbReference>
<dbReference type="Gene3D" id="1.10.8.710">
    <property type="match status" value="1"/>
</dbReference>
<protein>
    <recommendedName>
        <fullName evidence="17">Dynein axonemal heavy chain 7</fullName>
    </recommendedName>
    <alternativeName>
        <fullName evidence="19">Axonemal beta dynein heavy chain 7</fullName>
    </alternativeName>
    <alternativeName>
        <fullName evidence="18">Ciliary dynein heavy chain 7</fullName>
    </alternativeName>
</protein>
<feature type="compositionally biased region" description="Polar residues" evidence="21">
    <location>
        <begin position="105"/>
        <end position="119"/>
    </location>
</feature>
<feature type="compositionally biased region" description="Acidic residues" evidence="21">
    <location>
        <begin position="196"/>
        <end position="209"/>
    </location>
</feature>
<dbReference type="Gene3D" id="1.10.8.720">
    <property type="entry name" value="Region D6 of dynein motor"/>
    <property type="match status" value="1"/>
</dbReference>
<dbReference type="GO" id="GO:0003341">
    <property type="term" value="P:cilium movement"/>
    <property type="evidence" value="ECO:0007669"/>
    <property type="project" value="UniProtKB-ARBA"/>
</dbReference>
<dbReference type="Pfam" id="PF12775">
    <property type="entry name" value="AAA_7"/>
    <property type="match status" value="1"/>
</dbReference>
<keyword evidence="6" id="KW-0677">Repeat</keyword>
<keyword evidence="12" id="KW-0969">Cilium</keyword>
<dbReference type="FunFam" id="1.10.472.130:FF:000005">
    <property type="entry name" value="Dynein axonemal heavy chain 7"/>
    <property type="match status" value="1"/>
</dbReference>
<dbReference type="InterPro" id="IPR035706">
    <property type="entry name" value="AAA_9"/>
</dbReference>
<keyword evidence="4" id="KW-0963">Cytoplasm</keyword>
<dbReference type="Gene3D" id="1.10.8.1220">
    <property type="match status" value="1"/>
</dbReference>
<evidence type="ECO:0000256" key="4">
    <source>
        <dbReference type="ARBA" id="ARBA00022490"/>
    </source>
</evidence>
<dbReference type="Gene3D" id="3.10.490.20">
    <property type="match status" value="1"/>
</dbReference>
<dbReference type="FunFam" id="3.20.180.20:FF:000003">
    <property type="entry name" value="Dynein heavy chain 12, axonemal"/>
    <property type="match status" value="1"/>
</dbReference>
<feature type="coiled-coil region" evidence="20">
    <location>
        <begin position="2987"/>
        <end position="3035"/>
    </location>
</feature>
<dbReference type="InterPro" id="IPR004273">
    <property type="entry name" value="Dynein_heavy_D6_P-loop"/>
</dbReference>
<dbReference type="InterPro" id="IPR042219">
    <property type="entry name" value="AAA_lid_11_sf"/>
</dbReference>
<evidence type="ECO:0000256" key="8">
    <source>
        <dbReference type="ARBA" id="ARBA00022840"/>
    </source>
</evidence>
<evidence type="ECO:0000256" key="14">
    <source>
        <dbReference type="ARBA" id="ARBA00023212"/>
    </source>
</evidence>
<dbReference type="Gene3D" id="1.20.58.1120">
    <property type="match status" value="1"/>
</dbReference>
<feature type="domain" description="AAA+ ATPase" evidence="22">
    <location>
        <begin position="2128"/>
        <end position="2275"/>
    </location>
</feature>
<dbReference type="GO" id="GO:0005524">
    <property type="term" value="F:ATP binding"/>
    <property type="evidence" value="ECO:0007669"/>
    <property type="project" value="UniProtKB-KW"/>
</dbReference>
<dbReference type="PANTHER" id="PTHR22878:SF72">
    <property type="entry name" value="DYNEIN HEAVY CHAIN 3, AXONEMAL"/>
    <property type="match status" value="1"/>
</dbReference>
<dbReference type="InterPro" id="IPR026983">
    <property type="entry name" value="DHC"/>
</dbReference>
<dbReference type="Pfam" id="PF03028">
    <property type="entry name" value="Dynein_heavy"/>
    <property type="match status" value="1"/>
</dbReference>
<evidence type="ECO:0000313" key="23">
    <source>
        <dbReference type="EMBL" id="CAL1543084.1"/>
    </source>
</evidence>
<dbReference type="InterPro" id="IPR043160">
    <property type="entry name" value="Dynein_C_barrel"/>
</dbReference>
<evidence type="ECO:0000259" key="22">
    <source>
        <dbReference type="SMART" id="SM00382"/>
    </source>
</evidence>
<dbReference type="FunFam" id="3.40.50.300:FF:000063">
    <property type="entry name" value="dynein heavy chain 6, axonemal"/>
    <property type="match status" value="1"/>
</dbReference>
<feature type="domain" description="AAA+ ATPase" evidence="22">
    <location>
        <begin position="1484"/>
        <end position="1623"/>
    </location>
</feature>
<dbReference type="FunFam" id="3.40.50.300:FF:002141">
    <property type="entry name" value="Dynein heavy chain"/>
    <property type="match status" value="1"/>
</dbReference>
<evidence type="ECO:0000256" key="20">
    <source>
        <dbReference type="SAM" id="Coils"/>
    </source>
</evidence>
<evidence type="ECO:0000256" key="11">
    <source>
        <dbReference type="ARBA" id="ARBA00023054"/>
    </source>
</evidence>
<dbReference type="FunFam" id="1.10.8.1220:FF:000001">
    <property type="entry name" value="Dynein axonemal heavy chain 5"/>
    <property type="match status" value="1"/>
</dbReference>
<keyword evidence="11 20" id="KW-0175">Coiled coil</keyword>
<dbReference type="GO" id="GO:0051959">
    <property type="term" value="F:dynein light intermediate chain binding"/>
    <property type="evidence" value="ECO:0007669"/>
    <property type="project" value="InterPro"/>
</dbReference>
<dbReference type="InterPro" id="IPR041228">
    <property type="entry name" value="Dynein_C"/>
</dbReference>
<evidence type="ECO:0000256" key="3">
    <source>
        <dbReference type="ARBA" id="ARBA00008887"/>
    </source>
</evidence>
<dbReference type="Pfam" id="PF08393">
    <property type="entry name" value="DHC_N2"/>
    <property type="match status" value="1"/>
</dbReference>
<dbReference type="Proteomes" id="UP001497497">
    <property type="component" value="Unassembled WGS sequence"/>
</dbReference>
<evidence type="ECO:0000313" key="24">
    <source>
        <dbReference type="Proteomes" id="UP001497497"/>
    </source>
</evidence>
<dbReference type="FunFam" id="1.20.920.30:FF:000002">
    <property type="entry name" value="Dynein axonemal heavy chain 3"/>
    <property type="match status" value="1"/>
</dbReference>